<protein>
    <submittedName>
        <fullName evidence="2">Uncharacterized protein</fullName>
    </submittedName>
</protein>
<name>A0ABP4UIX0_9ACTN</name>
<dbReference type="Proteomes" id="UP001500618">
    <property type="component" value="Unassembled WGS sequence"/>
</dbReference>
<reference evidence="3" key="1">
    <citation type="journal article" date="2019" name="Int. J. Syst. Evol. Microbiol.">
        <title>The Global Catalogue of Microorganisms (GCM) 10K type strain sequencing project: providing services to taxonomists for standard genome sequencing and annotation.</title>
        <authorList>
            <consortium name="The Broad Institute Genomics Platform"/>
            <consortium name="The Broad Institute Genome Sequencing Center for Infectious Disease"/>
            <person name="Wu L."/>
            <person name="Ma J."/>
        </authorList>
    </citation>
    <scope>NUCLEOTIDE SEQUENCE [LARGE SCALE GENOMIC DNA]</scope>
    <source>
        <strain evidence="3">JCM 14718</strain>
    </source>
</reference>
<proteinExistence type="predicted"/>
<comment type="caution">
    <text evidence="2">The sequence shown here is derived from an EMBL/GenBank/DDBJ whole genome shotgun (WGS) entry which is preliminary data.</text>
</comment>
<sequence length="75" mass="8495">MVTDDDISGDQRGLLAAEGWNKEQPTVKSASQPSLNLERPVPFPRIGVRHQTNLVFVEWQHGKESLHEVKVFSKQ</sequence>
<feature type="region of interest" description="Disordered" evidence="1">
    <location>
        <begin position="1"/>
        <end position="39"/>
    </location>
</feature>
<keyword evidence="3" id="KW-1185">Reference proteome</keyword>
<feature type="compositionally biased region" description="Polar residues" evidence="1">
    <location>
        <begin position="23"/>
        <end position="35"/>
    </location>
</feature>
<dbReference type="EMBL" id="BAAANY010000030">
    <property type="protein sequence ID" value="GAA1705494.1"/>
    <property type="molecule type" value="Genomic_DNA"/>
</dbReference>
<evidence type="ECO:0000313" key="3">
    <source>
        <dbReference type="Proteomes" id="UP001500618"/>
    </source>
</evidence>
<accession>A0ABP4UIX0</accession>
<evidence type="ECO:0000256" key="1">
    <source>
        <dbReference type="SAM" id="MobiDB-lite"/>
    </source>
</evidence>
<gene>
    <name evidence="2" type="ORF">GCM10009765_63500</name>
</gene>
<organism evidence="2 3">
    <name type="scientific">Fodinicola feengrottensis</name>
    <dbReference type="NCBI Taxonomy" id="435914"/>
    <lineage>
        <taxon>Bacteria</taxon>
        <taxon>Bacillati</taxon>
        <taxon>Actinomycetota</taxon>
        <taxon>Actinomycetes</taxon>
        <taxon>Mycobacteriales</taxon>
        <taxon>Fodinicola</taxon>
    </lineage>
</organism>
<evidence type="ECO:0000313" key="2">
    <source>
        <dbReference type="EMBL" id="GAA1705494.1"/>
    </source>
</evidence>